<dbReference type="InterPro" id="IPR010559">
    <property type="entry name" value="Sig_transdc_His_kin_internal"/>
</dbReference>
<keyword evidence="3" id="KW-0597">Phosphoprotein</keyword>
<dbReference type="RefSeq" id="WP_259870774.1">
    <property type="nucleotide sequence ID" value="NZ_JAMQJZ010000012.1"/>
</dbReference>
<dbReference type="AlphaFoldDB" id="A0A9X3WQ59"/>
<keyword evidence="7 9" id="KW-1133">Transmembrane helix</keyword>
<dbReference type="EMBL" id="JAMQJZ010000012">
    <property type="protein sequence ID" value="MDC3421561.1"/>
    <property type="molecule type" value="Genomic_DNA"/>
</dbReference>
<comment type="caution">
    <text evidence="11">The sequence shown here is derived from an EMBL/GenBank/DDBJ whole genome shotgun (WGS) entry which is preliminary data.</text>
</comment>
<evidence type="ECO:0000256" key="5">
    <source>
        <dbReference type="ARBA" id="ARBA00022692"/>
    </source>
</evidence>
<proteinExistence type="predicted"/>
<organism evidence="11 12">
    <name type="scientific">Aquibacillus koreensis</name>
    <dbReference type="NCBI Taxonomy" id="279446"/>
    <lineage>
        <taxon>Bacteria</taxon>
        <taxon>Bacillati</taxon>
        <taxon>Bacillota</taxon>
        <taxon>Bacilli</taxon>
        <taxon>Bacillales</taxon>
        <taxon>Bacillaceae</taxon>
        <taxon>Aquibacillus</taxon>
    </lineage>
</organism>
<dbReference type="CDD" id="cd06225">
    <property type="entry name" value="HAMP"/>
    <property type="match status" value="1"/>
</dbReference>
<protein>
    <submittedName>
        <fullName evidence="11">Sensor histidine kinase</fullName>
    </submittedName>
</protein>
<comment type="subcellular location">
    <subcellularLocation>
        <location evidence="1">Cell membrane</location>
        <topology evidence="1">Multi-pass membrane protein</topology>
    </subcellularLocation>
</comment>
<evidence type="ECO:0000313" key="11">
    <source>
        <dbReference type="EMBL" id="MDC3421561.1"/>
    </source>
</evidence>
<accession>A0A9X3WQ59</accession>
<dbReference type="SMART" id="SM00387">
    <property type="entry name" value="HATPase_c"/>
    <property type="match status" value="1"/>
</dbReference>
<dbReference type="InterPro" id="IPR003594">
    <property type="entry name" value="HATPase_dom"/>
</dbReference>
<keyword evidence="5 9" id="KW-0812">Transmembrane</keyword>
<keyword evidence="6 11" id="KW-0418">Kinase</keyword>
<dbReference type="InterPro" id="IPR033479">
    <property type="entry name" value="dCache_1"/>
</dbReference>
<name>A0A9X3WQ59_9BACI</name>
<evidence type="ECO:0000256" key="9">
    <source>
        <dbReference type="SAM" id="Phobius"/>
    </source>
</evidence>
<dbReference type="SMART" id="SM00304">
    <property type="entry name" value="HAMP"/>
    <property type="match status" value="1"/>
</dbReference>
<dbReference type="Pfam" id="PF02518">
    <property type="entry name" value="HATPase_c"/>
    <property type="match status" value="1"/>
</dbReference>
<dbReference type="PANTHER" id="PTHR42713">
    <property type="entry name" value="HISTIDINE KINASE-RELATED"/>
    <property type="match status" value="1"/>
</dbReference>
<evidence type="ECO:0000256" key="7">
    <source>
        <dbReference type="ARBA" id="ARBA00022989"/>
    </source>
</evidence>
<dbReference type="SUPFAM" id="SSF158472">
    <property type="entry name" value="HAMP domain-like"/>
    <property type="match status" value="1"/>
</dbReference>
<reference evidence="11" key="1">
    <citation type="submission" date="2022-06" db="EMBL/GenBank/DDBJ databases">
        <title>Aquibacillus sp. a new bacterium isolated from soil saline samples.</title>
        <authorList>
            <person name="Galisteo C."/>
            <person name="De La Haba R."/>
            <person name="Sanchez-Porro C."/>
            <person name="Ventosa A."/>
        </authorList>
    </citation>
    <scope>NUCLEOTIDE SEQUENCE</scope>
    <source>
        <strain evidence="11">JCM 12387</strain>
    </source>
</reference>
<dbReference type="Gene3D" id="1.10.8.500">
    <property type="entry name" value="HAMP domain in histidine kinase"/>
    <property type="match status" value="1"/>
</dbReference>
<evidence type="ECO:0000256" key="1">
    <source>
        <dbReference type="ARBA" id="ARBA00004651"/>
    </source>
</evidence>
<dbReference type="PANTHER" id="PTHR42713:SF2">
    <property type="entry name" value="TWO-COMPONENT SENSOR KINASE YESM"/>
    <property type="match status" value="1"/>
</dbReference>
<dbReference type="SUPFAM" id="SSF55874">
    <property type="entry name" value="ATPase domain of HSP90 chaperone/DNA topoisomerase II/histidine kinase"/>
    <property type="match status" value="1"/>
</dbReference>
<dbReference type="GO" id="GO:0000155">
    <property type="term" value="F:phosphorelay sensor kinase activity"/>
    <property type="evidence" value="ECO:0007669"/>
    <property type="project" value="InterPro"/>
</dbReference>
<dbReference type="InterPro" id="IPR003660">
    <property type="entry name" value="HAMP_dom"/>
</dbReference>
<evidence type="ECO:0000256" key="4">
    <source>
        <dbReference type="ARBA" id="ARBA00022679"/>
    </source>
</evidence>
<keyword evidence="12" id="KW-1185">Reference proteome</keyword>
<dbReference type="Pfam" id="PF00672">
    <property type="entry name" value="HAMP"/>
    <property type="match status" value="1"/>
</dbReference>
<keyword evidence="8 9" id="KW-0472">Membrane</keyword>
<dbReference type="Gene3D" id="3.30.565.10">
    <property type="entry name" value="Histidine kinase-like ATPase, C-terminal domain"/>
    <property type="match status" value="1"/>
</dbReference>
<dbReference type="PROSITE" id="PS50885">
    <property type="entry name" value="HAMP"/>
    <property type="match status" value="1"/>
</dbReference>
<keyword evidence="2" id="KW-1003">Cell membrane</keyword>
<evidence type="ECO:0000256" key="6">
    <source>
        <dbReference type="ARBA" id="ARBA00022777"/>
    </source>
</evidence>
<evidence type="ECO:0000256" key="3">
    <source>
        <dbReference type="ARBA" id="ARBA00022553"/>
    </source>
</evidence>
<dbReference type="GO" id="GO:0005886">
    <property type="term" value="C:plasma membrane"/>
    <property type="evidence" value="ECO:0007669"/>
    <property type="project" value="UniProtKB-SubCell"/>
</dbReference>
<evidence type="ECO:0000256" key="2">
    <source>
        <dbReference type="ARBA" id="ARBA00022475"/>
    </source>
</evidence>
<feature type="transmembrane region" description="Helical" evidence="9">
    <location>
        <begin position="15"/>
        <end position="35"/>
    </location>
</feature>
<dbReference type="Proteomes" id="UP001145072">
    <property type="component" value="Unassembled WGS sequence"/>
</dbReference>
<evidence type="ECO:0000313" key="12">
    <source>
        <dbReference type="Proteomes" id="UP001145072"/>
    </source>
</evidence>
<sequence>MNIKNWVSSSLRTKMLVMFVMLTVTPLIFVGIVSYSKSFNIVSEQSHTLAELQAEQLTRDLDVFFQDMNRFNEIGKQAYTIQFLVNQNDTPEEAEQILNTIDFYRESYQSSQSVLDIHVVSINGKSISDDRGVYKTFDDPLNNPTFKHVYDDPTTTIIQPTVKNSFSVLSWTSPIIGTHSGNVIGFITIFIDSSAIESQLANASIGETGSFYIQSNTGELLFESRNPTTPILSDLEKQKLDSTESGYFTSETSPTFFVYQTSFMTGWKIIGHAPNSEIMKDANEIRTLIVLSVLSSIVFTIGLYFFISNKLILPIRLLKDRMKEASAGNLDVTVKNNGNDEIAELGNSFNLMLEKIKSLLYKSVNEEKQLKIAEFRAMQAQINPHFLYNTLETIIWMAETKNSSKVIEVTKALSQFCRISLSKGSDWITIEKELEHVKSYLTIQKIRYEDILEVTYYLNEDIFNYRIMKLILQPLVENAIYHGIKNKRGKGFIRIKGDFDKDGNICIDVIDNGIGVEEPRLEEIREHLESGTPLEGNSGGFGMVNVQERIRLYYGEPYGITISSWYGSGTRICLTIPAEELL</sequence>
<dbReference type="InterPro" id="IPR051552">
    <property type="entry name" value="HptR"/>
</dbReference>
<feature type="domain" description="HAMP" evidence="10">
    <location>
        <begin position="309"/>
        <end position="361"/>
    </location>
</feature>
<dbReference type="Pfam" id="PF06580">
    <property type="entry name" value="His_kinase"/>
    <property type="match status" value="1"/>
</dbReference>
<feature type="transmembrane region" description="Helical" evidence="9">
    <location>
        <begin position="288"/>
        <end position="307"/>
    </location>
</feature>
<dbReference type="Gene3D" id="3.30.450.20">
    <property type="entry name" value="PAS domain"/>
    <property type="match status" value="1"/>
</dbReference>
<keyword evidence="4" id="KW-0808">Transferase</keyword>
<gene>
    <name evidence="11" type="ORF">NC661_14400</name>
</gene>
<evidence type="ECO:0000256" key="8">
    <source>
        <dbReference type="ARBA" id="ARBA00023136"/>
    </source>
</evidence>
<dbReference type="InterPro" id="IPR036890">
    <property type="entry name" value="HATPase_C_sf"/>
</dbReference>
<evidence type="ECO:0000259" key="10">
    <source>
        <dbReference type="PROSITE" id="PS50885"/>
    </source>
</evidence>
<dbReference type="Pfam" id="PF02743">
    <property type="entry name" value="dCache_1"/>
    <property type="match status" value="1"/>
</dbReference>